<dbReference type="Pfam" id="PF25070">
    <property type="entry name" value="DUF7794"/>
    <property type="match status" value="1"/>
</dbReference>
<reference evidence="4" key="2">
    <citation type="submission" date="2023-05" db="EMBL/GenBank/DDBJ databases">
        <authorList>
            <person name="Schelkunov M.I."/>
        </authorList>
    </citation>
    <scope>NUCLEOTIDE SEQUENCE</scope>
    <source>
        <strain evidence="4">Hsosn_3</strain>
        <tissue evidence="4">Leaf</tissue>
    </source>
</reference>
<keyword evidence="1" id="KW-0812">Transmembrane</keyword>
<comment type="caution">
    <text evidence="4">The sequence shown here is derived from an EMBL/GenBank/DDBJ whole genome shotgun (WGS) entry which is preliminary data.</text>
</comment>
<keyword evidence="2" id="KW-0732">Signal</keyword>
<keyword evidence="1" id="KW-1133">Transmembrane helix</keyword>
<dbReference type="PANTHER" id="PTHR37735">
    <property type="entry name" value="OS08G0567000 PROTEIN"/>
    <property type="match status" value="1"/>
</dbReference>
<evidence type="ECO:0000256" key="1">
    <source>
        <dbReference type="SAM" id="Phobius"/>
    </source>
</evidence>
<accession>A0AAD8I9T8</accession>
<organism evidence="4 5">
    <name type="scientific">Heracleum sosnowskyi</name>
    <dbReference type="NCBI Taxonomy" id="360622"/>
    <lineage>
        <taxon>Eukaryota</taxon>
        <taxon>Viridiplantae</taxon>
        <taxon>Streptophyta</taxon>
        <taxon>Embryophyta</taxon>
        <taxon>Tracheophyta</taxon>
        <taxon>Spermatophyta</taxon>
        <taxon>Magnoliopsida</taxon>
        <taxon>eudicotyledons</taxon>
        <taxon>Gunneridae</taxon>
        <taxon>Pentapetalae</taxon>
        <taxon>asterids</taxon>
        <taxon>campanulids</taxon>
        <taxon>Apiales</taxon>
        <taxon>Apiaceae</taxon>
        <taxon>Apioideae</taxon>
        <taxon>apioid superclade</taxon>
        <taxon>Tordylieae</taxon>
        <taxon>Tordyliinae</taxon>
        <taxon>Heracleum</taxon>
    </lineage>
</organism>
<dbReference type="Proteomes" id="UP001237642">
    <property type="component" value="Unassembled WGS sequence"/>
</dbReference>
<evidence type="ECO:0000259" key="3">
    <source>
        <dbReference type="Pfam" id="PF25070"/>
    </source>
</evidence>
<dbReference type="EMBL" id="JAUIZM010000006">
    <property type="protein sequence ID" value="KAK1381278.1"/>
    <property type="molecule type" value="Genomic_DNA"/>
</dbReference>
<name>A0AAD8I9T8_9APIA</name>
<dbReference type="PANTHER" id="PTHR37735:SF1">
    <property type="entry name" value="OS08G0567000 PROTEIN"/>
    <property type="match status" value="1"/>
</dbReference>
<evidence type="ECO:0000256" key="2">
    <source>
        <dbReference type="SAM" id="SignalP"/>
    </source>
</evidence>
<evidence type="ECO:0000313" key="4">
    <source>
        <dbReference type="EMBL" id="KAK1381278.1"/>
    </source>
</evidence>
<feature type="signal peptide" evidence="2">
    <location>
        <begin position="1"/>
        <end position="25"/>
    </location>
</feature>
<keyword evidence="1" id="KW-0472">Membrane</keyword>
<proteinExistence type="predicted"/>
<reference evidence="4" key="1">
    <citation type="submission" date="2023-02" db="EMBL/GenBank/DDBJ databases">
        <title>Genome of toxic invasive species Heracleum sosnowskyi carries increased number of genes despite the absence of recent whole-genome duplications.</title>
        <authorList>
            <person name="Schelkunov M."/>
            <person name="Shtratnikova V."/>
            <person name="Makarenko M."/>
            <person name="Klepikova A."/>
            <person name="Omelchenko D."/>
            <person name="Novikova G."/>
            <person name="Obukhova E."/>
            <person name="Bogdanov V."/>
            <person name="Penin A."/>
            <person name="Logacheva M."/>
        </authorList>
    </citation>
    <scope>NUCLEOTIDE SEQUENCE</scope>
    <source>
        <strain evidence="4">Hsosn_3</strain>
        <tissue evidence="4">Leaf</tissue>
    </source>
</reference>
<dbReference type="InterPro" id="IPR056696">
    <property type="entry name" value="DUF7794"/>
</dbReference>
<evidence type="ECO:0000313" key="5">
    <source>
        <dbReference type="Proteomes" id="UP001237642"/>
    </source>
</evidence>
<dbReference type="AlphaFoldDB" id="A0AAD8I9T8"/>
<feature type="domain" description="DUF7794" evidence="3">
    <location>
        <begin position="29"/>
        <end position="296"/>
    </location>
</feature>
<keyword evidence="5" id="KW-1185">Reference proteome</keyword>
<feature type="transmembrane region" description="Helical" evidence="1">
    <location>
        <begin position="342"/>
        <end position="362"/>
    </location>
</feature>
<dbReference type="GO" id="GO:0012505">
    <property type="term" value="C:endomembrane system"/>
    <property type="evidence" value="ECO:0007669"/>
    <property type="project" value="TreeGrafter"/>
</dbReference>
<gene>
    <name evidence="4" type="ORF">POM88_028022</name>
</gene>
<sequence>MDSRRCCFAFSLLVISSILSLKAKADGGGSVFFLDSPSHPYIRSHSSASCKTDLMSLMDVGAAMSVLLGFAPSPSLSVGSSSKLNDVLMPNPFDRPRAVFLLEVIGAEGYVAASDNDLFNNALRSGVTYDKNEVDIHLPDQDELSVVSLDELSTSSLDAGFSNKELNDFASLLGGSYVASSLTTFSGKLTIPLKGGVQLKLDMSKKADREFIESLLSLIRNIQRAIQLHQDLSGNTHNPAELMTGSFTGIKVLQEQYGLDGVAQQGMELVAATVSKIFDSLQTAHKGQIVGVIFFKNSPSSEGDPILNVKFTSHPAPRILEERRNGPGALIIAEVLLVRRTLAWLTGIILLISTLLGTYFLLYMPITRDTLLYSNVKLD</sequence>
<protein>
    <submittedName>
        <fullName evidence="4">Type 1 membrane protein</fullName>
    </submittedName>
</protein>
<feature type="chain" id="PRO_5042289330" evidence="2">
    <location>
        <begin position="26"/>
        <end position="379"/>
    </location>
</feature>